<reference evidence="2 3" key="1">
    <citation type="submission" date="2019-07" db="EMBL/GenBank/DDBJ databases">
        <title>New species of Amycolatopsis and Streptomyces.</title>
        <authorList>
            <person name="Duangmal K."/>
            <person name="Teo W.F.A."/>
            <person name="Lipun K."/>
        </authorList>
    </citation>
    <scope>NUCLEOTIDE SEQUENCE [LARGE SCALE GENOMIC DNA]</scope>
    <source>
        <strain evidence="2 3">TISTR 2346</strain>
    </source>
</reference>
<proteinExistence type="predicted"/>
<evidence type="ECO:0000256" key="1">
    <source>
        <dbReference type="SAM" id="MobiDB-lite"/>
    </source>
</evidence>
<dbReference type="EMBL" id="VJZE01000185">
    <property type="protein sequence ID" value="MPY42926.1"/>
    <property type="molecule type" value="Genomic_DNA"/>
</dbReference>
<name>A0A5N8W7R3_9ACTN</name>
<evidence type="ECO:0000313" key="2">
    <source>
        <dbReference type="EMBL" id="MPY42926.1"/>
    </source>
</evidence>
<organism evidence="2 3">
    <name type="scientific">Streptomyces phyllanthi</name>
    <dbReference type="NCBI Taxonomy" id="1803180"/>
    <lineage>
        <taxon>Bacteria</taxon>
        <taxon>Bacillati</taxon>
        <taxon>Actinomycetota</taxon>
        <taxon>Actinomycetes</taxon>
        <taxon>Kitasatosporales</taxon>
        <taxon>Streptomycetaceae</taxon>
        <taxon>Streptomyces</taxon>
    </lineage>
</organism>
<keyword evidence="3" id="KW-1185">Reference proteome</keyword>
<dbReference type="Proteomes" id="UP000326979">
    <property type="component" value="Unassembled WGS sequence"/>
</dbReference>
<dbReference type="SUPFAM" id="SSF48371">
    <property type="entry name" value="ARM repeat"/>
    <property type="match status" value="2"/>
</dbReference>
<evidence type="ECO:0000313" key="3">
    <source>
        <dbReference type="Proteomes" id="UP000326979"/>
    </source>
</evidence>
<dbReference type="InterPro" id="IPR011989">
    <property type="entry name" value="ARM-like"/>
</dbReference>
<sequence>MFNGLHDIDWPSMEHAYGPADEVPSLLVAMRSPDADERDKALDEFYSAVHHQGDVYPCTAASLPFLFELAGDAATPDRAAIVRLLVSIGGIAVERCEETYAHRLGHAEAAAIVRERAEEFVTFASEADPRVRRAAIPGLALFIDDASRAAAVLRDRLSAESGIVERLLVVEAMATLALRLPELTDAATAWFAGLAADPAMDPGTRLAAVVQRARCALEQIGEDAVPAAIGLLRDMTHAKVSAEEWADPPRRTTPPVSEDDVPPQVVAAFEDLDRHRSIHAPTTELLRTLHEALGARIRERTALLAEQLRSHDPGSCLDALRMSADLVKSWRGDHGALITLVAEHLDAAHQQVAAEAAAVLDSCHQVAEPAREALAAHVAAQRAAHGPDVWAAPQPYLRRAHQEAVRALARLGDMRALPSLLTALDSGVDAWRAVEVAGALPGAADQLAPRLCDQMRRVDLTQQWEAEMSVGSLLSALAALGDPVAVPPVTETLTVAVRHEQWRIAGSVLKTLAAFGPAAAPAVEAVRPLASASDAHVRPAAAAALWAVNGDLEEVMPLLLDLLSTDVTFLNCDAADVLGRIGPPAGAALPRLRELLSHSYEWVRVHCAVALWDIGGETEAPTVLETLLQAWEQNSATAHHVVSCLDRMGRAAEPALPQIRSQLALPGRGGWGTRIDRDEEMQRTCRAIIGRFG</sequence>
<protein>
    <submittedName>
        <fullName evidence="2">HEAT repeat domain-containing protein</fullName>
    </submittedName>
</protein>
<dbReference type="InterPro" id="IPR004155">
    <property type="entry name" value="PBS_lyase_HEAT"/>
</dbReference>
<dbReference type="AlphaFoldDB" id="A0A5N8W7R3"/>
<dbReference type="SMART" id="SM00567">
    <property type="entry name" value="EZ_HEAT"/>
    <property type="match status" value="4"/>
</dbReference>
<dbReference type="InterPro" id="IPR016024">
    <property type="entry name" value="ARM-type_fold"/>
</dbReference>
<feature type="region of interest" description="Disordered" evidence="1">
    <location>
        <begin position="241"/>
        <end position="261"/>
    </location>
</feature>
<dbReference type="RefSeq" id="WP_152787661.1">
    <property type="nucleotide sequence ID" value="NZ_BAABEQ010000077.1"/>
</dbReference>
<dbReference type="OrthoDB" id="292843at2"/>
<accession>A0A5N8W7R3</accession>
<dbReference type="Gene3D" id="1.25.10.10">
    <property type="entry name" value="Leucine-rich Repeat Variant"/>
    <property type="match status" value="2"/>
</dbReference>
<comment type="caution">
    <text evidence="2">The sequence shown here is derived from an EMBL/GenBank/DDBJ whole genome shotgun (WGS) entry which is preliminary data.</text>
</comment>
<feature type="compositionally biased region" description="Basic and acidic residues" evidence="1">
    <location>
        <begin position="241"/>
        <end position="250"/>
    </location>
</feature>
<gene>
    <name evidence="2" type="ORF">FNH04_24365</name>
</gene>